<sequence length="403" mass="46086">MILKHLLGYVLALLYYIPWITSDVPVEQALPRPLDLSLTWYNEFCVQLSWNVPEGVDASCELKYIVIYTNNRKSITEKKKRAEFKRCVALMGGVHFSVQSECNKDQSSRSEPAVYTIAAPTELVKDFHCFQNSSVTINCFWTPINNTPGNLQLYYSRIENKTAVSPTLRCSEYLPEVDKTIGCHIKGVDGLAVFLQINGTVNGSPVRNTFEVNLMDNVKPAAPKVNITQEEKKLILTWDSPEHSTPKCWDYWLKYTKCQNTLSKLIKSTDASRQRKQKIPYDSRCQYRVQVKAVLTRYCGSGESDWSHEEKYGEDDWSNLVIAVVIPASVFLISILFLSCLMKHREKLFPQIPQPSLMFKDMLNISKEQKTFISNLYVPVEEDVECNVSLENKLPVPIMQPDS</sequence>
<evidence type="ECO:0000313" key="2">
    <source>
        <dbReference type="Proteomes" id="UP001157502"/>
    </source>
</evidence>
<keyword evidence="2" id="KW-1185">Reference proteome</keyword>
<dbReference type="EMBL" id="CM055735">
    <property type="protein sequence ID" value="KAJ8008346.1"/>
    <property type="molecule type" value="Genomic_DNA"/>
</dbReference>
<comment type="caution">
    <text evidence="1">The sequence shown here is derived from an EMBL/GenBank/DDBJ whole genome shotgun (WGS) entry which is preliminary data.</text>
</comment>
<dbReference type="Proteomes" id="UP001157502">
    <property type="component" value="Chromosome 8"/>
</dbReference>
<accession>A0ACC2GXY7</accession>
<evidence type="ECO:0000313" key="1">
    <source>
        <dbReference type="EMBL" id="KAJ8008346.1"/>
    </source>
</evidence>
<name>A0ACC2GXY7_DALPE</name>
<reference evidence="1" key="1">
    <citation type="submission" date="2021-05" db="EMBL/GenBank/DDBJ databases">
        <authorList>
            <person name="Pan Q."/>
            <person name="Jouanno E."/>
            <person name="Zahm M."/>
            <person name="Klopp C."/>
            <person name="Cabau C."/>
            <person name="Louis A."/>
            <person name="Berthelot C."/>
            <person name="Parey E."/>
            <person name="Roest Crollius H."/>
            <person name="Montfort J."/>
            <person name="Robinson-Rechavi M."/>
            <person name="Bouchez O."/>
            <person name="Lampietro C."/>
            <person name="Lopez Roques C."/>
            <person name="Donnadieu C."/>
            <person name="Postlethwait J."/>
            <person name="Bobe J."/>
            <person name="Dillon D."/>
            <person name="Chandos A."/>
            <person name="von Hippel F."/>
            <person name="Guiguen Y."/>
        </authorList>
    </citation>
    <scope>NUCLEOTIDE SEQUENCE</scope>
    <source>
        <strain evidence="1">YG-Jan2019</strain>
    </source>
</reference>
<proteinExistence type="predicted"/>
<organism evidence="1 2">
    <name type="scientific">Dallia pectoralis</name>
    <name type="common">Alaska blackfish</name>
    <dbReference type="NCBI Taxonomy" id="75939"/>
    <lineage>
        <taxon>Eukaryota</taxon>
        <taxon>Metazoa</taxon>
        <taxon>Chordata</taxon>
        <taxon>Craniata</taxon>
        <taxon>Vertebrata</taxon>
        <taxon>Euteleostomi</taxon>
        <taxon>Actinopterygii</taxon>
        <taxon>Neopterygii</taxon>
        <taxon>Teleostei</taxon>
        <taxon>Protacanthopterygii</taxon>
        <taxon>Esociformes</taxon>
        <taxon>Umbridae</taxon>
        <taxon>Dallia</taxon>
    </lineage>
</organism>
<protein>
    <submittedName>
        <fullName evidence="1">Uncharacterized protein</fullName>
    </submittedName>
</protein>
<gene>
    <name evidence="1" type="ORF">DPEC_G00103880</name>
</gene>